<dbReference type="Pfam" id="PF14646">
    <property type="entry name" value="MYCBPAP"/>
    <property type="match status" value="1"/>
</dbReference>
<evidence type="ECO:0000313" key="2">
    <source>
        <dbReference type="Proteomes" id="UP000007819"/>
    </source>
</evidence>
<dbReference type="Proteomes" id="UP000007819">
    <property type="component" value="Chromosome A1"/>
</dbReference>
<keyword evidence="2" id="KW-1185">Reference proteome</keyword>
<dbReference type="EnsemblMetazoa" id="XM_029486498.1">
    <property type="protein sequence ID" value="XP_029342358.1"/>
    <property type="gene ID" value="LOC100160729"/>
</dbReference>
<dbReference type="PANTHER" id="PTHR48421:SF1">
    <property type="entry name" value="MYCBP-ASSOCIATED PROTEIN"/>
    <property type="match status" value="1"/>
</dbReference>
<dbReference type="KEGG" id="api:100160729"/>
<dbReference type="Gene3D" id="2.60.40.10">
    <property type="entry name" value="Immunoglobulins"/>
    <property type="match status" value="1"/>
</dbReference>
<dbReference type="InterPro" id="IPR032707">
    <property type="entry name" value="MYCBPAP"/>
</dbReference>
<organism evidence="1 2">
    <name type="scientific">Acyrthosiphon pisum</name>
    <name type="common">Pea aphid</name>
    <dbReference type="NCBI Taxonomy" id="7029"/>
    <lineage>
        <taxon>Eukaryota</taxon>
        <taxon>Metazoa</taxon>
        <taxon>Ecdysozoa</taxon>
        <taxon>Arthropoda</taxon>
        <taxon>Hexapoda</taxon>
        <taxon>Insecta</taxon>
        <taxon>Pterygota</taxon>
        <taxon>Neoptera</taxon>
        <taxon>Paraneoptera</taxon>
        <taxon>Hemiptera</taxon>
        <taxon>Sternorrhyncha</taxon>
        <taxon>Aphidomorpha</taxon>
        <taxon>Aphidoidea</taxon>
        <taxon>Aphididae</taxon>
        <taxon>Macrosiphini</taxon>
        <taxon>Acyrthosiphon</taxon>
    </lineage>
</organism>
<dbReference type="GeneID" id="100160729"/>
<dbReference type="InterPro" id="IPR013783">
    <property type="entry name" value="Ig-like_fold"/>
</dbReference>
<reference evidence="2" key="1">
    <citation type="submission" date="2010-06" db="EMBL/GenBank/DDBJ databases">
        <authorList>
            <person name="Jiang H."/>
            <person name="Abraham K."/>
            <person name="Ali S."/>
            <person name="Alsbrooks S.L."/>
            <person name="Anim B.N."/>
            <person name="Anosike U.S."/>
            <person name="Attaway T."/>
            <person name="Bandaranaike D.P."/>
            <person name="Battles P.K."/>
            <person name="Bell S.N."/>
            <person name="Bell A.V."/>
            <person name="Beltran B."/>
            <person name="Bickham C."/>
            <person name="Bustamante Y."/>
            <person name="Caleb T."/>
            <person name="Canada A."/>
            <person name="Cardenas V."/>
            <person name="Carter K."/>
            <person name="Chacko J."/>
            <person name="Chandrabose M.N."/>
            <person name="Chavez D."/>
            <person name="Chavez A."/>
            <person name="Chen L."/>
            <person name="Chu H.-S."/>
            <person name="Claassen K.J."/>
            <person name="Cockrell R."/>
            <person name="Collins M."/>
            <person name="Cooper J.A."/>
            <person name="Cree A."/>
            <person name="Curry S.M."/>
            <person name="Da Y."/>
            <person name="Dao M.D."/>
            <person name="Das B."/>
            <person name="Davila M.-L."/>
            <person name="Davy-Carroll L."/>
            <person name="Denson S."/>
            <person name="Dinh H."/>
            <person name="Ebong V.E."/>
            <person name="Edwards J.R."/>
            <person name="Egan A."/>
            <person name="El-Daye J."/>
            <person name="Escobedo L."/>
            <person name="Fernandez S."/>
            <person name="Fernando P.R."/>
            <person name="Flagg N."/>
            <person name="Forbes L.D."/>
            <person name="Fowler R.G."/>
            <person name="Fu Q."/>
            <person name="Gabisi R.A."/>
            <person name="Ganer J."/>
            <person name="Garbino Pronczuk A."/>
            <person name="Garcia R.M."/>
            <person name="Garner T."/>
            <person name="Garrett T.E."/>
            <person name="Gonzalez D.A."/>
            <person name="Hamid H."/>
            <person name="Hawkins E.S."/>
            <person name="Hirani K."/>
            <person name="Hogues M.E."/>
            <person name="Hollins B."/>
            <person name="Hsiao C.-H."/>
            <person name="Jabil R."/>
            <person name="James M.L."/>
            <person name="Jhangiani S.N."/>
            <person name="Johnson B."/>
            <person name="Johnson Q."/>
            <person name="Joshi V."/>
            <person name="Kalu J.B."/>
            <person name="Kam C."/>
            <person name="Kashfia A."/>
            <person name="Keebler J."/>
            <person name="Kisamo H."/>
            <person name="Kovar C.L."/>
            <person name="Lago L.A."/>
            <person name="Lai C.-Y."/>
            <person name="Laidlaw J."/>
            <person name="Lara F."/>
            <person name="Le T.-K."/>
            <person name="Lee S.L."/>
            <person name="Legall F.H."/>
            <person name="Lemon S.J."/>
            <person name="Lewis L.R."/>
            <person name="Li B."/>
            <person name="Liu Y."/>
            <person name="Liu Y.-S."/>
            <person name="Lopez J."/>
            <person name="Lozado R.J."/>
            <person name="Lu J."/>
            <person name="Madu R.C."/>
            <person name="Maheshwari M."/>
            <person name="Maheshwari R."/>
            <person name="Malloy K."/>
            <person name="Martinez E."/>
            <person name="Mathew T."/>
            <person name="Mercado I.C."/>
            <person name="Mercado C."/>
            <person name="Meyer B."/>
            <person name="Montgomery K."/>
            <person name="Morgan M.B."/>
            <person name="Munidasa M."/>
            <person name="Nazareth L.V."/>
            <person name="Nelson J."/>
            <person name="Ng B.M."/>
            <person name="Nguyen N.B."/>
            <person name="Nguyen P.Q."/>
            <person name="Nguyen T."/>
            <person name="Obregon M."/>
            <person name="Okwuonu G.O."/>
            <person name="Onwere C.G."/>
            <person name="Orozco G."/>
            <person name="Parra A."/>
            <person name="Patel S."/>
            <person name="Patil S."/>
            <person name="Perez A."/>
            <person name="Perez Y."/>
            <person name="Pham C."/>
            <person name="Primus E.L."/>
            <person name="Pu L.-L."/>
            <person name="Puazo M."/>
            <person name="Qin X."/>
            <person name="Quiroz J.B."/>
            <person name="Reese J."/>
            <person name="Richards S."/>
            <person name="Rives C.M."/>
            <person name="Robberts R."/>
            <person name="Ruiz S.J."/>
            <person name="Ruiz M.J."/>
            <person name="Santibanez J."/>
            <person name="Schneider B.W."/>
            <person name="Sisson I."/>
            <person name="Smith M."/>
            <person name="Sodergren E."/>
            <person name="Song X.-Z."/>
            <person name="Song B.B."/>
            <person name="Summersgill H."/>
            <person name="Thelus R."/>
            <person name="Thornton R.D."/>
            <person name="Trejos Z.Y."/>
            <person name="Usmani K."/>
            <person name="Vattathil S."/>
            <person name="Villasana D."/>
            <person name="Walker D.L."/>
            <person name="Wang S."/>
            <person name="Wang K."/>
            <person name="White C.S."/>
            <person name="Williams A.C."/>
            <person name="Williamson J."/>
            <person name="Wilson K."/>
            <person name="Woghiren I.O."/>
            <person name="Woodworth J.R."/>
            <person name="Worley K.C."/>
            <person name="Wright R.A."/>
            <person name="Wu W."/>
            <person name="Young L."/>
            <person name="Zhang L."/>
            <person name="Zhang J."/>
            <person name="Zhu Y."/>
            <person name="Muzny D.M."/>
            <person name="Weinstock G."/>
            <person name="Gibbs R.A."/>
        </authorList>
    </citation>
    <scope>NUCLEOTIDE SEQUENCE [LARGE SCALE GENOMIC DNA]</scope>
    <source>
        <strain evidence="2">LSR1</strain>
    </source>
</reference>
<dbReference type="AlphaFoldDB" id="A0A8R2NL19"/>
<dbReference type="PANTHER" id="PTHR48421">
    <property type="entry name" value="MYCBP-ASSOCIATED PROTEIN"/>
    <property type="match status" value="1"/>
</dbReference>
<sequence>MSCNQDIEWEYIPVETADEVMLCGDVAESKRLKNWNRWLKIRKQQNKYLGLMVCRRPTSLLMNESDKFRSKVECKWLVDVALKLKVNNEYHTDFPYSVHREIKRFTSVYTPDVIRTEKGLLGNRKDARFDLPTPNNVLIYNELNTLKSLIPFKNPKKLAIIGESILKKAMKDKLDYKGTIPSIHVEPAHEKNNYCNIPLIVVKVNDYIIKSIDDSTKCMTFKLKTKSKPINIVKINEDSWDEIIVENCGQISIYYKWKKEECTTTKYDSILKEKPKECFFFDTRTNILGPGQIQRLTVLFRPTQTGPHREIWFIQLHILGRLDHIARINVPLQGCATHSVDNMSSIIKLQNTILSERFNGLYAKPINKDRENVFLENNSSFIKKYHYHDEKMKYLYHILQTEDTKDIEELLNQCMQLKQSLKEKCLDLISQTAVTLLKKEIFFEHSQMSQHELNAHKTMYITMDCIDLILSTYEPDHYEVCQELYSKFGENKLKSVKFSGYLIKFKII</sequence>
<proteinExistence type="predicted"/>
<reference evidence="1" key="2">
    <citation type="submission" date="2022-06" db="UniProtKB">
        <authorList>
            <consortium name="EnsemblMetazoa"/>
        </authorList>
    </citation>
    <scope>IDENTIFICATION</scope>
</reference>
<evidence type="ECO:0000313" key="1">
    <source>
        <dbReference type="EnsemblMetazoa" id="XP_029342358.1"/>
    </source>
</evidence>
<name>A0A8R2NL19_ACYPI</name>
<dbReference type="RefSeq" id="XP_029342358.1">
    <property type="nucleotide sequence ID" value="XM_029486498.1"/>
</dbReference>
<dbReference type="OrthoDB" id="10263316at2759"/>
<protein>
    <submittedName>
        <fullName evidence="1">Uncharacterized protein</fullName>
    </submittedName>
</protein>
<accession>A0A8R2NL19</accession>